<evidence type="ECO:0000313" key="4">
    <source>
        <dbReference type="WBParaSite" id="SSLN_0000867801-mRNA-1"/>
    </source>
</evidence>
<dbReference type="EMBL" id="UYSU01034606">
    <property type="protein sequence ID" value="VDL94733.1"/>
    <property type="molecule type" value="Genomic_DNA"/>
</dbReference>
<dbReference type="Proteomes" id="UP000275846">
    <property type="component" value="Unassembled WGS sequence"/>
</dbReference>
<dbReference type="Pfam" id="PF26215">
    <property type="entry name" value="HTH_animal"/>
    <property type="match status" value="1"/>
</dbReference>
<accession>A0A183SVV0</accession>
<dbReference type="PANTHER" id="PTHR21301">
    <property type="entry name" value="REVERSE TRANSCRIPTASE"/>
    <property type="match status" value="1"/>
</dbReference>
<reference evidence="4" key="1">
    <citation type="submission" date="2016-06" db="UniProtKB">
        <authorList>
            <consortium name="WormBaseParasite"/>
        </authorList>
    </citation>
    <scope>IDENTIFICATION</scope>
</reference>
<evidence type="ECO:0000259" key="1">
    <source>
        <dbReference type="Pfam" id="PF26215"/>
    </source>
</evidence>
<proteinExistence type="predicted"/>
<dbReference type="AlphaFoldDB" id="A0A183SVV0"/>
<name>A0A183SVV0_SCHSO</name>
<reference evidence="2 3" key="2">
    <citation type="submission" date="2018-11" db="EMBL/GenBank/DDBJ databases">
        <authorList>
            <consortium name="Pathogen Informatics"/>
        </authorList>
    </citation>
    <scope>NUCLEOTIDE SEQUENCE [LARGE SCALE GENOMIC DNA]</scope>
    <source>
        <strain evidence="2 3">NST_G2</strain>
    </source>
</reference>
<gene>
    <name evidence="2" type="ORF">SSLN_LOCUS8348</name>
</gene>
<feature type="domain" description="Helix-turn-helix" evidence="1">
    <location>
        <begin position="2"/>
        <end position="42"/>
    </location>
</feature>
<protein>
    <submittedName>
        <fullName evidence="4">Transposase</fullName>
    </submittedName>
</protein>
<sequence length="111" mass="13275">MLYRRVETYCSEPEDKVAELKYIRRVFRENGYPRNFVNRCMRKPDEQQNRTEPNYWRAIPYVKNVSEAVSRLLASLVVAVAHRPEAILRRQVLRPKDLLPRQEISGVVYRI</sequence>
<dbReference type="PANTHER" id="PTHR21301:SF11">
    <property type="entry name" value="GIY-YIG DOMAIN-CONTAINING PROTEIN"/>
    <property type="match status" value="1"/>
</dbReference>
<dbReference type="InterPro" id="IPR058912">
    <property type="entry name" value="HTH_animal"/>
</dbReference>
<evidence type="ECO:0000313" key="3">
    <source>
        <dbReference type="Proteomes" id="UP000275846"/>
    </source>
</evidence>
<organism evidence="4">
    <name type="scientific">Schistocephalus solidus</name>
    <name type="common">Tapeworm</name>
    <dbReference type="NCBI Taxonomy" id="70667"/>
    <lineage>
        <taxon>Eukaryota</taxon>
        <taxon>Metazoa</taxon>
        <taxon>Spiralia</taxon>
        <taxon>Lophotrochozoa</taxon>
        <taxon>Platyhelminthes</taxon>
        <taxon>Cestoda</taxon>
        <taxon>Eucestoda</taxon>
        <taxon>Diphyllobothriidea</taxon>
        <taxon>Diphyllobothriidae</taxon>
        <taxon>Schistocephalus</taxon>
    </lineage>
</organism>
<dbReference type="OrthoDB" id="6143221at2759"/>
<keyword evidence="3" id="KW-1185">Reference proteome</keyword>
<dbReference type="WBParaSite" id="SSLN_0000867801-mRNA-1">
    <property type="protein sequence ID" value="SSLN_0000867801-mRNA-1"/>
    <property type="gene ID" value="SSLN_0000867801"/>
</dbReference>
<evidence type="ECO:0000313" key="2">
    <source>
        <dbReference type="EMBL" id="VDL94733.1"/>
    </source>
</evidence>